<feature type="region of interest" description="Disordered" evidence="5">
    <location>
        <begin position="1586"/>
        <end position="1657"/>
    </location>
</feature>
<feature type="compositionally biased region" description="Low complexity" evidence="5">
    <location>
        <begin position="1634"/>
        <end position="1643"/>
    </location>
</feature>
<sequence>MRLEQGRRLVGTLSPAVQQLVERCGSAAHLVADTLLVATDLVVNHGPGQQAYITAQEVGDAVVDLLSRPLLSALAEVGAAAAAARCHHCQPRQPLRLVTCNRSGSSAEGLSDGIVGKGGTSDFDAMLEFDGPFRWAPPGAEKPADIEPRSAPQLWARPTDNAGFVTLHWVRTDRCGHEEPLEALPADSVRRLMYDYCRVMMDGEITPTGPAVNVKSDDKDGGIDFVFCLLVRGWWPAPVWPDGAPWDTSFGVHLVPTGRPGSKTEFIEYRISLSRAELLAVRQLCPGLRAAVTALKAIKNILKESGVAIGDLKSYFMKTAALWVAQEPQGGPRTGVTDGVHRLLDWLERRLDDGVLPCFFYPAINVAAELTADQRQAIIGSLRLVREHLTPLLMACCGKLGWSLNTLLEGRPKEPLSERQLRLRLGRTLLRQAVYNGIRFRPTAPCWESWWSAKIPSLARAAPRLLQWWHHMMSGTHWQQCYLLMAWSVVDPADLADGEPMTSPVGDAVTLDVTPLTRLLTDSDLELLLGEPAAVAAWCRRERPAGLTAEPDTPRGRAELLLRPELLLRALGEAVPREMDRRREKDREEKEAWEGNYQPPATYQQCREDLEELLSCDLQLQAPLEQGRRLVGTLSPAVQQLVERCGSAAHLVADTLLVATDLVVNHGPGQQAYITGQEVGDAVVDLLSRPLLSALAEVGAAAAAARCHHCQPRQPLRLVTCNRSGSSAEGLSDGIVGKGGTSDFDAMLEFDGPFRWAPPGAEKPADIEPRSAPQLWARPTDNAGFVTLHWVRTDRCGHEEPLEALPADSVRRLMYDYCRVMMDGEITPTGPAVNVKSDDKDGGIDFVFCLLVRGWWPAPVWPDGAPWDTSFGVHLVPTGRPGSKTEFIEYRISLSRAELLAVRQLCPGLRAAVTALKAIKNILKESGVAIGDLKSYFMKTAALWVAQEPQGGPRTGVTDGVHRLLDWLERRLDDGVLPCFFYPAINVAAELTADQRQAIIGSLRLVREHLTPLLMACCGKLGWSLNTLLEGRPKEPLSERQLRLRLGRTLLRQAVYNGIRFRPTAPCWESWWSAKIPSLARAAPRLLQWWHHMMSGTHWQQCYLLMAWSVVDPADLADGEPMTSPVGDAVTLDVTPLTRLLTDSDLELLLGEPAAVAAWCRRERPAGLTAEPDTPRGRAELLLRPELLLRALGEAVPREMDRRREKDREEKEAWEGNYQPPATYQQCREDLEELLSCDLQHRLRVRLPEMDGPTVVATAGLWRRRMQQLLTGDRLRAAYDAAVGRWPDRWQLLQHYLAEDDTQDSPQGDRDGEIEDQEQHCDEEERPSEGPSHPHGQRWRQIEQQHQQRWKELELQHQQLWQELEDPGNEERVRMDEEYEEERRHLEQKHDQQRQSLLARHYQERSELHRQEDSAGRQLDELERAGDLQREGRLVDLLCEELTGYHDLHWEGLTGDCKVKLEEFDLDNDMRWEEADFYHETEWEDLNRLRHMHNEQLTVLPKLYREGLDRSHGLQWLDLQHTLQQQWQELEQRHQRESLELEERFPSVRSGELDRLLEECSSRRHELQDELQKELDKELEEQLQEPLCLVTDRPPRALGGEASGDQRPGSDLRPIPRTEACPARPAGKRRHQEPPAADAGQPPDAKRARPDVSDGRQ</sequence>
<feature type="compositionally biased region" description="Basic and acidic residues" evidence="5">
    <location>
        <begin position="1200"/>
        <end position="1214"/>
    </location>
</feature>
<dbReference type="Gene3D" id="1.10.1410.40">
    <property type="match status" value="2"/>
</dbReference>
<reference evidence="6 7" key="1">
    <citation type="submission" date="2019-07" db="EMBL/GenBank/DDBJ databases">
        <title>Draft genome assembly of a fouling barnacle, Amphibalanus amphitrite (Darwin, 1854): The first reference genome for Thecostraca.</title>
        <authorList>
            <person name="Kim W."/>
        </authorList>
    </citation>
    <scope>NUCLEOTIDE SEQUENCE [LARGE SCALE GENOMIC DNA]</scope>
    <source>
        <strain evidence="6">SNU_AA5</strain>
        <tissue evidence="6">Soma without cirri and trophi</tissue>
    </source>
</reference>
<comment type="cofactor">
    <cofactor evidence="1">
        <name>Mn(2+)</name>
        <dbReference type="ChEBI" id="CHEBI:29035"/>
    </cofactor>
</comment>
<protein>
    <submittedName>
        <fullName evidence="6">Uncharacterized protein</fullName>
    </submittedName>
</protein>
<feature type="region of interest" description="Disordered" evidence="5">
    <location>
        <begin position="1362"/>
        <end position="1395"/>
    </location>
</feature>
<dbReference type="Proteomes" id="UP000440578">
    <property type="component" value="Unassembled WGS sequence"/>
</dbReference>
<evidence type="ECO:0000256" key="4">
    <source>
        <dbReference type="ARBA" id="ARBA00023211"/>
    </source>
</evidence>
<keyword evidence="7" id="KW-1185">Reference proteome</keyword>
<dbReference type="InterPro" id="IPR024810">
    <property type="entry name" value="MAB21L/cGLR"/>
</dbReference>
<dbReference type="OrthoDB" id="7249367at2759"/>
<accession>A0A6A4WDF9</accession>
<dbReference type="GO" id="GO:0005525">
    <property type="term" value="F:GTP binding"/>
    <property type="evidence" value="ECO:0007669"/>
    <property type="project" value="UniProtKB-KW"/>
</dbReference>
<evidence type="ECO:0000256" key="3">
    <source>
        <dbReference type="ARBA" id="ARBA00023134"/>
    </source>
</evidence>
<organism evidence="6 7">
    <name type="scientific">Amphibalanus amphitrite</name>
    <name type="common">Striped barnacle</name>
    <name type="synonym">Balanus amphitrite</name>
    <dbReference type="NCBI Taxonomy" id="1232801"/>
    <lineage>
        <taxon>Eukaryota</taxon>
        <taxon>Metazoa</taxon>
        <taxon>Ecdysozoa</taxon>
        <taxon>Arthropoda</taxon>
        <taxon>Crustacea</taxon>
        <taxon>Multicrustacea</taxon>
        <taxon>Cirripedia</taxon>
        <taxon>Thoracica</taxon>
        <taxon>Thoracicalcarea</taxon>
        <taxon>Balanomorpha</taxon>
        <taxon>Balanoidea</taxon>
        <taxon>Balanidae</taxon>
        <taxon>Amphibalaninae</taxon>
        <taxon>Amphibalanus</taxon>
    </lineage>
</organism>
<feature type="region of interest" description="Disordered" evidence="5">
    <location>
        <begin position="1300"/>
        <end position="1344"/>
    </location>
</feature>
<dbReference type="PANTHER" id="PTHR10656:SF42">
    <property type="entry name" value="CYCLIC GMP-AMP SYNTHASE-LIKE PROTEIN-RELATED"/>
    <property type="match status" value="1"/>
</dbReference>
<dbReference type="PANTHER" id="PTHR10656">
    <property type="entry name" value="CELL FATE DETERMINING PROTEIN MAB21-RELATED"/>
    <property type="match status" value="1"/>
</dbReference>
<feature type="region of interest" description="Disordered" evidence="5">
    <location>
        <begin position="1200"/>
        <end position="1221"/>
    </location>
</feature>
<feature type="compositionally biased region" description="Acidic residues" evidence="5">
    <location>
        <begin position="1312"/>
        <end position="1326"/>
    </location>
</feature>
<evidence type="ECO:0000256" key="2">
    <source>
        <dbReference type="ARBA" id="ARBA00008307"/>
    </source>
</evidence>
<keyword evidence="3" id="KW-0547">Nucleotide-binding</keyword>
<evidence type="ECO:0000313" key="6">
    <source>
        <dbReference type="EMBL" id="KAF0299991.1"/>
    </source>
</evidence>
<dbReference type="EMBL" id="VIIS01001304">
    <property type="protein sequence ID" value="KAF0299991.1"/>
    <property type="molecule type" value="Genomic_DNA"/>
</dbReference>
<evidence type="ECO:0000256" key="1">
    <source>
        <dbReference type="ARBA" id="ARBA00001936"/>
    </source>
</evidence>
<keyword evidence="3" id="KW-0342">GTP-binding</keyword>
<gene>
    <name evidence="6" type="ORF">FJT64_027400</name>
</gene>
<comment type="similarity">
    <text evidence="2">Belongs to the mab-21 family.</text>
</comment>
<feature type="compositionally biased region" description="Basic and acidic residues" evidence="5">
    <location>
        <begin position="1369"/>
        <end position="1393"/>
    </location>
</feature>
<name>A0A6A4WDF9_AMPAM</name>
<feature type="region of interest" description="Disordered" evidence="5">
    <location>
        <begin position="578"/>
        <end position="600"/>
    </location>
</feature>
<keyword evidence="4" id="KW-0464">Manganese</keyword>
<dbReference type="SMART" id="SM01265">
    <property type="entry name" value="Mab-21"/>
    <property type="match status" value="2"/>
</dbReference>
<comment type="caution">
    <text evidence="6">The sequence shown here is derived from an EMBL/GenBank/DDBJ whole genome shotgun (WGS) entry which is preliminary data.</text>
</comment>
<evidence type="ECO:0000256" key="5">
    <source>
        <dbReference type="SAM" id="MobiDB-lite"/>
    </source>
</evidence>
<proteinExistence type="inferred from homology"/>
<evidence type="ECO:0000313" key="7">
    <source>
        <dbReference type="Proteomes" id="UP000440578"/>
    </source>
</evidence>
<feature type="compositionally biased region" description="Basic and acidic residues" evidence="5">
    <location>
        <begin position="578"/>
        <end position="593"/>
    </location>
</feature>
<feature type="compositionally biased region" description="Basic and acidic residues" evidence="5">
    <location>
        <begin position="1644"/>
        <end position="1657"/>
    </location>
</feature>